<accession>A0ABS4H4X3</accession>
<dbReference type="Gene3D" id="3.10.129.10">
    <property type="entry name" value="Hotdog Thioesterase"/>
    <property type="match status" value="1"/>
</dbReference>
<proteinExistence type="inferred from homology"/>
<gene>
    <name evidence="5" type="ORF">J2Z20_002496</name>
</gene>
<evidence type="ECO:0000313" key="6">
    <source>
        <dbReference type="Proteomes" id="UP001519273"/>
    </source>
</evidence>
<dbReference type="CDD" id="cd03442">
    <property type="entry name" value="BFIT_BACH"/>
    <property type="match status" value="1"/>
</dbReference>
<evidence type="ECO:0000256" key="2">
    <source>
        <dbReference type="ARBA" id="ARBA00022801"/>
    </source>
</evidence>
<comment type="caution">
    <text evidence="5">The sequence shown here is derived from an EMBL/GenBank/DDBJ whole genome shotgun (WGS) entry which is preliminary data.</text>
</comment>
<organism evidence="5 6">
    <name type="scientific">Paenibacillus sediminis</name>
    <dbReference type="NCBI Taxonomy" id="664909"/>
    <lineage>
        <taxon>Bacteria</taxon>
        <taxon>Bacillati</taxon>
        <taxon>Bacillota</taxon>
        <taxon>Bacilli</taxon>
        <taxon>Bacillales</taxon>
        <taxon>Paenibacillaceae</taxon>
        <taxon>Paenibacillus</taxon>
    </lineage>
</organism>
<dbReference type="InterPro" id="IPR040170">
    <property type="entry name" value="Cytosol_ACT"/>
</dbReference>
<evidence type="ECO:0000256" key="3">
    <source>
        <dbReference type="PROSITE-ProRule" id="PRU01106"/>
    </source>
</evidence>
<dbReference type="SUPFAM" id="SSF54637">
    <property type="entry name" value="Thioesterase/thiol ester dehydrase-isomerase"/>
    <property type="match status" value="1"/>
</dbReference>
<dbReference type="PANTHER" id="PTHR11049">
    <property type="entry name" value="ACYL COENZYME A THIOESTER HYDROLASE"/>
    <property type="match status" value="1"/>
</dbReference>
<name>A0ABS4H4X3_9BACL</name>
<dbReference type="EMBL" id="JAGGKP010000006">
    <property type="protein sequence ID" value="MBP1937583.1"/>
    <property type="molecule type" value="Genomic_DNA"/>
</dbReference>
<dbReference type="PROSITE" id="PS51770">
    <property type="entry name" value="HOTDOG_ACOT"/>
    <property type="match status" value="1"/>
</dbReference>
<keyword evidence="6" id="KW-1185">Reference proteome</keyword>
<reference evidence="5 6" key="1">
    <citation type="submission" date="2021-03" db="EMBL/GenBank/DDBJ databases">
        <title>Genomic Encyclopedia of Type Strains, Phase IV (KMG-IV): sequencing the most valuable type-strain genomes for metagenomic binning, comparative biology and taxonomic classification.</title>
        <authorList>
            <person name="Goeker M."/>
        </authorList>
    </citation>
    <scope>NUCLEOTIDE SEQUENCE [LARGE SCALE GENOMIC DNA]</scope>
    <source>
        <strain evidence="5 6">DSM 23491</strain>
    </source>
</reference>
<keyword evidence="2 3" id="KW-0378">Hydrolase</keyword>
<dbReference type="PANTHER" id="PTHR11049:SF24">
    <property type="entry name" value="CYTOSOLIC ACYL COENZYME A THIOESTER HYDROLASE"/>
    <property type="match status" value="1"/>
</dbReference>
<dbReference type="InterPro" id="IPR029069">
    <property type="entry name" value="HotDog_dom_sf"/>
</dbReference>
<dbReference type="RefSeq" id="WP_209850466.1">
    <property type="nucleotide sequence ID" value="NZ_CBCRVE010000007.1"/>
</dbReference>
<evidence type="ECO:0000256" key="1">
    <source>
        <dbReference type="ARBA" id="ARBA00010458"/>
    </source>
</evidence>
<protein>
    <submittedName>
        <fullName evidence="5">Acyl-CoA hydrolase</fullName>
    </submittedName>
</protein>
<dbReference type="InterPro" id="IPR033120">
    <property type="entry name" value="HOTDOG_ACOT"/>
</dbReference>
<evidence type="ECO:0000313" key="5">
    <source>
        <dbReference type="EMBL" id="MBP1937583.1"/>
    </source>
</evidence>
<sequence length="170" mass="19012">MEPVTCKTSLTIKTSHVFPNDVNNHGTLFGGALMRNIDDVASISAMRHCRKSVVTASTDSVDFLSPIEQTDSVCLESYVSYTGKTSMEIFVKIIAENLFTGERRIAATSFLTFVALDENGVPTPVPPVVPETAEEKMMYETAKGRADLRRLRREESKKFAQHLTTNKYWE</sequence>
<evidence type="ECO:0000259" key="4">
    <source>
        <dbReference type="PROSITE" id="PS51770"/>
    </source>
</evidence>
<dbReference type="Proteomes" id="UP001519273">
    <property type="component" value="Unassembled WGS sequence"/>
</dbReference>
<dbReference type="InterPro" id="IPR006683">
    <property type="entry name" value="Thioestr_dom"/>
</dbReference>
<dbReference type="Pfam" id="PF03061">
    <property type="entry name" value="4HBT"/>
    <property type="match status" value="1"/>
</dbReference>
<comment type="similarity">
    <text evidence="1">Belongs to the acyl coenzyme A hydrolase family.</text>
</comment>
<feature type="domain" description="HotDog ACOT-type" evidence="4">
    <location>
        <begin position="7"/>
        <end position="119"/>
    </location>
</feature>
<dbReference type="GO" id="GO:0016787">
    <property type="term" value="F:hydrolase activity"/>
    <property type="evidence" value="ECO:0007669"/>
    <property type="project" value="UniProtKB-KW"/>
</dbReference>